<accession>A0A0F9US82</accession>
<feature type="non-terminal residue" evidence="1">
    <location>
        <position position="1"/>
    </location>
</feature>
<proteinExistence type="predicted"/>
<reference evidence="1" key="1">
    <citation type="journal article" date="2015" name="Nature">
        <title>Complex archaea that bridge the gap between prokaryotes and eukaryotes.</title>
        <authorList>
            <person name="Spang A."/>
            <person name="Saw J.H."/>
            <person name="Jorgensen S.L."/>
            <person name="Zaremba-Niedzwiedzka K."/>
            <person name="Martijn J."/>
            <person name="Lind A.E."/>
            <person name="van Eijk R."/>
            <person name="Schleper C."/>
            <person name="Guy L."/>
            <person name="Ettema T.J."/>
        </authorList>
    </citation>
    <scope>NUCLEOTIDE SEQUENCE</scope>
</reference>
<sequence length="43" mass="4620">GQPTFDNIPQGEGDLVIVGHARSNRAAVTDDFLHVLNDEDDNG</sequence>
<comment type="caution">
    <text evidence="1">The sequence shown here is derived from an EMBL/GenBank/DDBJ whole genome shotgun (WGS) entry which is preliminary data.</text>
</comment>
<organism evidence="1">
    <name type="scientific">marine sediment metagenome</name>
    <dbReference type="NCBI Taxonomy" id="412755"/>
    <lineage>
        <taxon>unclassified sequences</taxon>
        <taxon>metagenomes</taxon>
        <taxon>ecological metagenomes</taxon>
    </lineage>
</organism>
<evidence type="ECO:0000313" key="1">
    <source>
        <dbReference type="EMBL" id="KKN56498.1"/>
    </source>
</evidence>
<dbReference type="AlphaFoldDB" id="A0A0F9US82"/>
<dbReference type="EMBL" id="LAZR01000841">
    <property type="protein sequence ID" value="KKN56498.1"/>
    <property type="molecule type" value="Genomic_DNA"/>
</dbReference>
<gene>
    <name evidence="1" type="ORF">LCGC14_0571900</name>
</gene>
<protein>
    <submittedName>
        <fullName evidence="1">Uncharacterized protein</fullName>
    </submittedName>
</protein>
<name>A0A0F9US82_9ZZZZ</name>